<sequence length="71" mass="8030">MILHPLLFTTHQHPAVGGWFHWQSEKQIASLQILPTKTSLVHYITSWQPTLAEFPEMCPRGVVGGPKLKVN</sequence>
<proteinExistence type="predicted"/>
<gene>
    <name evidence="1" type="ORF">XELAEV_18039367mg</name>
</gene>
<accession>A0A974H8A9</accession>
<dbReference type="Proteomes" id="UP000694892">
    <property type="component" value="Chromosome 8L"/>
</dbReference>
<name>A0A974H8A9_XENLA</name>
<organism evidence="1 2">
    <name type="scientific">Xenopus laevis</name>
    <name type="common">African clawed frog</name>
    <dbReference type="NCBI Taxonomy" id="8355"/>
    <lineage>
        <taxon>Eukaryota</taxon>
        <taxon>Metazoa</taxon>
        <taxon>Chordata</taxon>
        <taxon>Craniata</taxon>
        <taxon>Vertebrata</taxon>
        <taxon>Euteleostomi</taxon>
        <taxon>Amphibia</taxon>
        <taxon>Batrachia</taxon>
        <taxon>Anura</taxon>
        <taxon>Pipoidea</taxon>
        <taxon>Pipidae</taxon>
        <taxon>Xenopodinae</taxon>
        <taxon>Xenopus</taxon>
        <taxon>Xenopus</taxon>
    </lineage>
</organism>
<reference evidence="2" key="1">
    <citation type="journal article" date="2016" name="Nature">
        <title>Genome evolution in the allotetraploid frog Xenopus laevis.</title>
        <authorList>
            <person name="Session A.M."/>
            <person name="Uno Y."/>
            <person name="Kwon T."/>
            <person name="Chapman J.A."/>
            <person name="Toyoda A."/>
            <person name="Takahashi S."/>
            <person name="Fukui A."/>
            <person name="Hikosaka A."/>
            <person name="Suzuki A."/>
            <person name="Kondo M."/>
            <person name="van Heeringen S.J."/>
            <person name="Quigley I."/>
            <person name="Heinz S."/>
            <person name="Ogino H."/>
            <person name="Ochi H."/>
            <person name="Hellsten U."/>
            <person name="Lyons J.B."/>
            <person name="Simakov O."/>
            <person name="Putnam N."/>
            <person name="Stites J."/>
            <person name="Kuroki Y."/>
            <person name="Tanaka T."/>
            <person name="Michiue T."/>
            <person name="Watanabe M."/>
            <person name="Bogdanovic O."/>
            <person name="Lister R."/>
            <person name="Georgiou G."/>
            <person name="Paranjpe S.S."/>
            <person name="van Kruijsbergen I."/>
            <person name="Shu S."/>
            <person name="Carlson J."/>
            <person name="Kinoshita T."/>
            <person name="Ohta Y."/>
            <person name="Mawaribuchi S."/>
            <person name="Jenkins J."/>
            <person name="Grimwood J."/>
            <person name="Schmutz J."/>
            <person name="Mitros T."/>
            <person name="Mozaffari S.V."/>
            <person name="Suzuki Y."/>
            <person name="Haramoto Y."/>
            <person name="Yamamoto T.S."/>
            <person name="Takagi C."/>
            <person name="Heald R."/>
            <person name="Miller K."/>
            <person name="Haudenschild C."/>
            <person name="Kitzman J."/>
            <person name="Nakayama T."/>
            <person name="Izutsu Y."/>
            <person name="Robert J."/>
            <person name="Fortriede J."/>
            <person name="Burns K."/>
            <person name="Lotay V."/>
            <person name="Karimi K."/>
            <person name="Yasuoka Y."/>
            <person name="Dichmann D.S."/>
            <person name="Flajnik M.F."/>
            <person name="Houston D.W."/>
            <person name="Shendure J."/>
            <person name="DuPasquier L."/>
            <person name="Vize P.D."/>
            <person name="Zorn A.M."/>
            <person name="Ito M."/>
            <person name="Marcotte E.M."/>
            <person name="Wallingford J.B."/>
            <person name="Ito Y."/>
            <person name="Asashima M."/>
            <person name="Ueno N."/>
            <person name="Matsuda Y."/>
            <person name="Veenstra G.J."/>
            <person name="Fujiyama A."/>
            <person name="Harland R.M."/>
            <person name="Taira M."/>
            <person name="Rokhsar D.S."/>
        </authorList>
    </citation>
    <scope>NUCLEOTIDE SEQUENCE [LARGE SCALE GENOMIC DNA]</scope>
    <source>
        <strain evidence="2">J</strain>
    </source>
</reference>
<evidence type="ECO:0000313" key="2">
    <source>
        <dbReference type="Proteomes" id="UP000694892"/>
    </source>
</evidence>
<dbReference type="AlphaFoldDB" id="A0A974H8A9"/>
<protein>
    <submittedName>
        <fullName evidence="1">Uncharacterized protein</fullName>
    </submittedName>
</protein>
<dbReference type="EMBL" id="CM004480">
    <property type="protein sequence ID" value="OCT68071.1"/>
    <property type="molecule type" value="Genomic_DNA"/>
</dbReference>
<evidence type="ECO:0000313" key="1">
    <source>
        <dbReference type="EMBL" id="OCT68071.1"/>
    </source>
</evidence>